<accession>A0A919UFC3</accession>
<evidence type="ECO:0000256" key="1">
    <source>
        <dbReference type="SAM" id="MobiDB-lite"/>
    </source>
</evidence>
<evidence type="ECO:0000313" key="3">
    <source>
        <dbReference type="Proteomes" id="UP000660611"/>
    </source>
</evidence>
<name>A0A919UFC3_9ACTN</name>
<dbReference type="Proteomes" id="UP000660611">
    <property type="component" value="Unassembled WGS sequence"/>
</dbReference>
<dbReference type="AlphaFoldDB" id="A0A919UFC3"/>
<reference evidence="2" key="1">
    <citation type="submission" date="2021-01" db="EMBL/GenBank/DDBJ databases">
        <title>Whole genome shotgun sequence of Dactylosporangium siamense NBRC 106093.</title>
        <authorList>
            <person name="Komaki H."/>
            <person name="Tamura T."/>
        </authorList>
    </citation>
    <scope>NUCLEOTIDE SEQUENCE</scope>
    <source>
        <strain evidence="2">NBRC 106093</strain>
    </source>
</reference>
<evidence type="ECO:0000313" key="2">
    <source>
        <dbReference type="EMBL" id="GIG50006.1"/>
    </source>
</evidence>
<sequence length="243" mass="26381">MSTPTEEPTMSDLPPFDPPLVPVPMRADPESYRSPDDPAWPALGGRVLFGGPFAERVDADFQLADAPVRPFLAGNPGFTYTLIRSTVSFMSGPSDPPFVEASLHFILESTPPGDATAPVAWSMAPARVTNPRKVTSRRRLGPQLKILAVEATLGDREEIEEREVPTPSLTTAGLWTATASWTLHRTADRPLDGQQPELGMVVKHPAGAATDLTVVVYTSVRGTGLRRYSTRDLTPGFLRIRLP</sequence>
<dbReference type="EMBL" id="BONQ01000126">
    <property type="protein sequence ID" value="GIG50006.1"/>
    <property type="molecule type" value="Genomic_DNA"/>
</dbReference>
<dbReference type="RefSeq" id="WP_203851659.1">
    <property type="nucleotide sequence ID" value="NZ_BAAAVW010000029.1"/>
</dbReference>
<gene>
    <name evidence="2" type="ORF">Dsi01nite_080470</name>
</gene>
<protein>
    <submittedName>
        <fullName evidence="2">Uncharacterized protein</fullName>
    </submittedName>
</protein>
<feature type="compositionally biased region" description="Basic and acidic residues" evidence="1">
    <location>
        <begin position="27"/>
        <end position="36"/>
    </location>
</feature>
<proteinExistence type="predicted"/>
<feature type="region of interest" description="Disordered" evidence="1">
    <location>
        <begin position="1"/>
        <end position="37"/>
    </location>
</feature>
<comment type="caution">
    <text evidence="2">The sequence shown here is derived from an EMBL/GenBank/DDBJ whole genome shotgun (WGS) entry which is preliminary data.</text>
</comment>
<keyword evidence="3" id="KW-1185">Reference proteome</keyword>
<organism evidence="2 3">
    <name type="scientific">Dactylosporangium siamense</name>
    <dbReference type="NCBI Taxonomy" id="685454"/>
    <lineage>
        <taxon>Bacteria</taxon>
        <taxon>Bacillati</taxon>
        <taxon>Actinomycetota</taxon>
        <taxon>Actinomycetes</taxon>
        <taxon>Micromonosporales</taxon>
        <taxon>Micromonosporaceae</taxon>
        <taxon>Dactylosporangium</taxon>
    </lineage>
</organism>